<dbReference type="InterPro" id="IPR000794">
    <property type="entry name" value="Beta-ketoacyl_synthase"/>
</dbReference>
<evidence type="ECO:0000259" key="4">
    <source>
        <dbReference type="PROSITE" id="PS52004"/>
    </source>
</evidence>
<evidence type="ECO:0000313" key="5">
    <source>
        <dbReference type="EMBL" id="EDY21887.1"/>
    </source>
</evidence>
<dbReference type="InterPro" id="IPR014031">
    <property type="entry name" value="Ketoacyl_synth_C"/>
</dbReference>
<dbReference type="InParanoid" id="B4CTN3"/>
<dbReference type="EMBL" id="ABVL01000001">
    <property type="protein sequence ID" value="EDY21887.1"/>
    <property type="molecule type" value="Genomic_DNA"/>
</dbReference>
<dbReference type="GO" id="GO:0006633">
    <property type="term" value="P:fatty acid biosynthetic process"/>
    <property type="evidence" value="ECO:0007669"/>
    <property type="project" value="TreeGrafter"/>
</dbReference>
<dbReference type="Pfam" id="PF02801">
    <property type="entry name" value="Ketoacyl-synt_C"/>
    <property type="match status" value="1"/>
</dbReference>
<evidence type="ECO:0000313" key="6">
    <source>
        <dbReference type="Proteomes" id="UP000005824"/>
    </source>
</evidence>
<dbReference type="SMART" id="SM00825">
    <property type="entry name" value="PKS_KS"/>
    <property type="match status" value="1"/>
</dbReference>
<dbReference type="CDD" id="cd00834">
    <property type="entry name" value="KAS_I_II"/>
    <property type="match status" value="1"/>
</dbReference>
<dbReference type="InterPro" id="IPR020841">
    <property type="entry name" value="PKS_Beta-ketoAc_synthase_dom"/>
</dbReference>
<feature type="domain" description="Ketosynthase family 3 (KS3)" evidence="4">
    <location>
        <begin position="63"/>
        <end position="458"/>
    </location>
</feature>
<accession>B4CTN3</accession>
<keyword evidence="2 3" id="KW-0808">Transferase</keyword>
<protein>
    <submittedName>
        <fullName evidence="5">Beta-ketoacyl synthase</fullName>
    </submittedName>
</protein>
<dbReference type="AlphaFoldDB" id="B4CTN3"/>
<dbReference type="Pfam" id="PF00109">
    <property type="entry name" value="ketoacyl-synt"/>
    <property type="match status" value="1"/>
</dbReference>
<organism evidence="5 6">
    <name type="scientific">Chthoniobacter flavus Ellin428</name>
    <dbReference type="NCBI Taxonomy" id="497964"/>
    <lineage>
        <taxon>Bacteria</taxon>
        <taxon>Pseudomonadati</taxon>
        <taxon>Verrucomicrobiota</taxon>
        <taxon>Spartobacteria</taxon>
        <taxon>Chthoniobacterales</taxon>
        <taxon>Chthoniobacteraceae</taxon>
        <taxon>Chthoniobacter</taxon>
    </lineage>
</organism>
<dbReference type="GO" id="GO:0004315">
    <property type="term" value="F:3-oxoacyl-[acyl-carrier-protein] synthase activity"/>
    <property type="evidence" value="ECO:0007669"/>
    <property type="project" value="TreeGrafter"/>
</dbReference>
<gene>
    <name evidence="5" type="ORF">CfE428DRAFT_0012</name>
</gene>
<comment type="caution">
    <text evidence="5">The sequence shown here is derived from an EMBL/GenBank/DDBJ whole genome shotgun (WGS) entry which is preliminary data.</text>
</comment>
<evidence type="ECO:0000256" key="1">
    <source>
        <dbReference type="ARBA" id="ARBA00008467"/>
    </source>
</evidence>
<comment type="similarity">
    <text evidence="1 3">Belongs to the thiolase-like superfamily. Beta-ketoacyl-ACP synthases family.</text>
</comment>
<sequence length="461" mass="49384">MDSSDISAIRAVIFAANWPGVKKLCYNLARLLPSPIDELLIARDYRRDEKVSRHMISSPASQPRRVAVTAIGVVSPLGLGCEETSKALRAGHDGVAPVTAFDVSKTRCKTAGLVDLAKLKAGAGLKRHRREHLHHPASLMMMAAANEVRRGDGAFDPELLVIGTTSGGMSFGEAFYRAQVQKKHPHERAAWLANYLPQKPVLDAEDAWPCAAPSQIIANACASGTNAVGHAFRLVRAGHYQRVLCGGYDAISEMVFVGFDSLQASTAEKIRPFDKSRTGLVLGEGAALLALEELESARRRGAPILAEVTGYGISTDNHHLTQPHPSGVGPRQAMERALADAHRAADEIDYINAHGTATIFNDATEGTAIAELFGNRVPVSSTKSMMGHSLGAAGAIEAVFSVLAIQRQFLPPNIHFQEIDPAWRLNIVANEARDAQVRRVISNSFGFGGTNASIVLEEAAA</sequence>
<dbReference type="PROSITE" id="PS52004">
    <property type="entry name" value="KS3_2"/>
    <property type="match status" value="1"/>
</dbReference>
<dbReference type="InterPro" id="IPR016039">
    <property type="entry name" value="Thiolase-like"/>
</dbReference>
<dbReference type="eggNOG" id="COG0304">
    <property type="taxonomic scope" value="Bacteria"/>
</dbReference>
<name>B4CTN3_9BACT</name>
<dbReference type="SUPFAM" id="SSF53901">
    <property type="entry name" value="Thiolase-like"/>
    <property type="match status" value="2"/>
</dbReference>
<dbReference type="Proteomes" id="UP000005824">
    <property type="component" value="Unassembled WGS sequence"/>
</dbReference>
<evidence type="ECO:0000256" key="2">
    <source>
        <dbReference type="ARBA" id="ARBA00022679"/>
    </source>
</evidence>
<reference evidence="5 6" key="1">
    <citation type="journal article" date="2011" name="J. Bacteriol.">
        <title>Genome sequence of Chthoniobacter flavus Ellin428, an aerobic heterotrophic soil bacterium.</title>
        <authorList>
            <person name="Kant R."/>
            <person name="van Passel M.W."/>
            <person name="Palva A."/>
            <person name="Lucas S."/>
            <person name="Lapidus A."/>
            <person name="Glavina Del Rio T."/>
            <person name="Dalin E."/>
            <person name="Tice H."/>
            <person name="Bruce D."/>
            <person name="Goodwin L."/>
            <person name="Pitluck S."/>
            <person name="Larimer F.W."/>
            <person name="Land M.L."/>
            <person name="Hauser L."/>
            <person name="Sangwan P."/>
            <person name="de Vos W.M."/>
            <person name="Janssen P.H."/>
            <person name="Smidt H."/>
        </authorList>
    </citation>
    <scope>NUCLEOTIDE SEQUENCE [LARGE SCALE GENOMIC DNA]</scope>
    <source>
        <strain evidence="5 6">Ellin428</strain>
    </source>
</reference>
<dbReference type="InterPro" id="IPR014030">
    <property type="entry name" value="Ketoacyl_synth_N"/>
</dbReference>
<dbReference type="STRING" id="497964.CfE428DRAFT_0012"/>
<dbReference type="Gene3D" id="3.40.47.10">
    <property type="match status" value="1"/>
</dbReference>
<evidence type="ECO:0000256" key="3">
    <source>
        <dbReference type="RuleBase" id="RU003694"/>
    </source>
</evidence>
<dbReference type="PANTHER" id="PTHR11712:SF336">
    <property type="entry name" value="3-OXOACYL-[ACYL-CARRIER-PROTEIN] SYNTHASE, MITOCHONDRIAL"/>
    <property type="match status" value="1"/>
</dbReference>
<proteinExistence type="inferred from homology"/>
<dbReference type="PANTHER" id="PTHR11712">
    <property type="entry name" value="POLYKETIDE SYNTHASE-RELATED"/>
    <property type="match status" value="1"/>
</dbReference>
<keyword evidence="6" id="KW-1185">Reference proteome</keyword>